<feature type="compositionally biased region" description="Basic and acidic residues" evidence="6">
    <location>
        <begin position="406"/>
        <end position="417"/>
    </location>
</feature>
<protein>
    <submittedName>
        <fullName evidence="8">MFS transporter</fullName>
    </submittedName>
</protein>
<feature type="transmembrane region" description="Helical" evidence="7">
    <location>
        <begin position="346"/>
        <end position="367"/>
    </location>
</feature>
<dbReference type="GO" id="GO:0022857">
    <property type="term" value="F:transmembrane transporter activity"/>
    <property type="evidence" value="ECO:0007669"/>
    <property type="project" value="InterPro"/>
</dbReference>
<keyword evidence="4 7" id="KW-1133">Transmembrane helix</keyword>
<feature type="region of interest" description="Disordered" evidence="6">
    <location>
        <begin position="401"/>
        <end position="423"/>
    </location>
</feature>
<dbReference type="InterPro" id="IPR011701">
    <property type="entry name" value="MFS"/>
</dbReference>
<keyword evidence="3 7" id="KW-0812">Transmembrane</keyword>
<feature type="transmembrane region" description="Helical" evidence="7">
    <location>
        <begin position="309"/>
        <end position="334"/>
    </location>
</feature>
<feature type="transmembrane region" description="Helical" evidence="7">
    <location>
        <begin position="251"/>
        <end position="273"/>
    </location>
</feature>
<evidence type="ECO:0000256" key="6">
    <source>
        <dbReference type="SAM" id="MobiDB-lite"/>
    </source>
</evidence>
<keyword evidence="5 7" id="KW-0472">Membrane</keyword>
<dbReference type="PANTHER" id="PTHR23513:SF6">
    <property type="entry name" value="MAJOR FACILITATOR SUPERFAMILY ASSOCIATED DOMAIN-CONTAINING PROTEIN"/>
    <property type="match status" value="1"/>
</dbReference>
<feature type="transmembrane region" description="Helical" evidence="7">
    <location>
        <begin position="12"/>
        <end position="37"/>
    </location>
</feature>
<dbReference type="RefSeq" id="WP_408054274.1">
    <property type="nucleotide sequence ID" value="NZ_AP035884.1"/>
</dbReference>
<evidence type="ECO:0000256" key="7">
    <source>
        <dbReference type="SAM" id="Phobius"/>
    </source>
</evidence>
<keyword evidence="2" id="KW-1003">Cell membrane</keyword>
<sequence length="423" mass="43250">MATPLRSNRDFRLLWMSGLFAVLGSQMGALALPLLILRETGSAVQAGAVGTVSVCAVLITMLPGGVMADRVERRRLMRLCDVGSLAAVTALTLAVWNGHAPMALVLLVATAGAVLNSVYAPAAFGLMRAVVPPDQMGTATARLQARTSTVRLVGPLVGGALFGVHQALPFVAQFVGLLISTVCVALVRTRSEARTKAGSVFSRRELTAGLAFLWQLPYLRSVLLVFGLGMNFAFGALTFTALAVFSEGGRSGLGGGFVITCVSAGALVGALLAPRLAPDRHVRTLIVITCWSCVLTAAALAWVSSPLLAGLLCALCMGLSTVASIGFLSTLLIVTPEDRLGRVQSAASFLSSVVQPFGPLAGGALLTALGSSAAFGVTGCVLAVSAAVVTFAPSVRAGAVPVPGRPAEEPRPAHDTAGRPGAL</sequence>
<accession>A0AB33KH92</accession>
<dbReference type="KEGG" id="stcm:SCMC78_49740"/>
<feature type="transmembrane region" description="Helical" evidence="7">
    <location>
        <begin position="43"/>
        <end position="64"/>
    </location>
</feature>
<organism evidence="8">
    <name type="scientific">Streptomyces sp. CMC78</name>
    <dbReference type="NCBI Taxonomy" id="3231512"/>
    <lineage>
        <taxon>Bacteria</taxon>
        <taxon>Bacillati</taxon>
        <taxon>Actinomycetota</taxon>
        <taxon>Actinomycetes</taxon>
        <taxon>Kitasatosporales</taxon>
        <taxon>Streptomycetaceae</taxon>
        <taxon>Streptomyces</taxon>
    </lineage>
</organism>
<dbReference type="SUPFAM" id="SSF103473">
    <property type="entry name" value="MFS general substrate transporter"/>
    <property type="match status" value="1"/>
</dbReference>
<evidence type="ECO:0000256" key="2">
    <source>
        <dbReference type="ARBA" id="ARBA00022475"/>
    </source>
</evidence>
<dbReference type="PANTHER" id="PTHR23513">
    <property type="entry name" value="INTEGRAL MEMBRANE EFFLUX PROTEIN-RELATED"/>
    <property type="match status" value="1"/>
</dbReference>
<evidence type="ECO:0000256" key="5">
    <source>
        <dbReference type="ARBA" id="ARBA00023136"/>
    </source>
</evidence>
<gene>
    <name evidence="8" type="ORF">SCMC78_49740</name>
</gene>
<name>A0AB33KH92_9ACTN</name>
<comment type="subcellular location">
    <subcellularLocation>
        <location evidence="1">Cell membrane</location>
        <topology evidence="1">Multi-pass membrane protein</topology>
    </subcellularLocation>
</comment>
<dbReference type="AlphaFoldDB" id="A0AB33KH92"/>
<evidence type="ECO:0000256" key="1">
    <source>
        <dbReference type="ARBA" id="ARBA00004651"/>
    </source>
</evidence>
<feature type="transmembrane region" description="Helical" evidence="7">
    <location>
        <begin position="170"/>
        <end position="187"/>
    </location>
</feature>
<dbReference type="InterPro" id="IPR036259">
    <property type="entry name" value="MFS_trans_sf"/>
</dbReference>
<proteinExistence type="predicted"/>
<evidence type="ECO:0000256" key="4">
    <source>
        <dbReference type="ARBA" id="ARBA00022989"/>
    </source>
</evidence>
<evidence type="ECO:0000256" key="3">
    <source>
        <dbReference type="ARBA" id="ARBA00022692"/>
    </source>
</evidence>
<dbReference type="Pfam" id="PF07690">
    <property type="entry name" value="MFS_1"/>
    <property type="match status" value="1"/>
</dbReference>
<feature type="transmembrane region" description="Helical" evidence="7">
    <location>
        <begin position="102"/>
        <end position="127"/>
    </location>
</feature>
<feature type="transmembrane region" description="Helical" evidence="7">
    <location>
        <begin position="285"/>
        <end position="303"/>
    </location>
</feature>
<feature type="transmembrane region" description="Helical" evidence="7">
    <location>
        <begin position="222"/>
        <end position="245"/>
    </location>
</feature>
<feature type="transmembrane region" description="Helical" evidence="7">
    <location>
        <begin position="373"/>
        <end position="395"/>
    </location>
</feature>
<dbReference type="Gene3D" id="1.20.1250.20">
    <property type="entry name" value="MFS general substrate transporter like domains"/>
    <property type="match status" value="1"/>
</dbReference>
<dbReference type="GO" id="GO:0005886">
    <property type="term" value="C:plasma membrane"/>
    <property type="evidence" value="ECO:0007669"/>
    <property type="project" value="UniProtKB-SubCell"/>
</dbReference>
<evidence type="ECO:0000313" key="8">
    <source>
        <dbReference type="EMBL" id="BFP55167.1"/>
    </source>
</evidence>
<dbReference type="EMBL" id="AP035884">
    <property type="protein sequence ID" value="BFP55167.1"/>
    <property type="molecule type" value="Genomic_DNA"/>
</dbReference>
<reference evidence="8" key="1">
    <citation type="submission" date="2024-07" db="EMBL/GenBank/DDBJ databases">
        <title>Complete genome sequences of cellulolytic bacteria, Kitasatospora sp. CMC57 and Streptomyces sp. CMC78, isolated from Japanese agricultural soil.</title>
        <authorList>
            <person name="Hashimoto T."/>
            <person name="Ito M."/>
            <person name="Iwamoto M."/>
            <person name="Fukahori D."/>
            <person name="Shoda T."/>
            <person name="Sakoda M."/>
            <person name="Morohoshi T."/>
            <person name="Mitsuboshi M."/>
            <person name="Nishizawa T."/>
        </authorList>
    </citation>
    <scope>NUCLEOTIDE SEQUENCE</scope>
    <source>
        <strain evidence="8">CMC78</strain>
    </source>
</reference>
<dbReference type="CDD" id="cd06173">
    <property type="entry name" value="MFS_MefA_like"/>
    <property type="match status" value="1"/>
</dbReference>